<proteinExistence type="predicted"/>
<protein>
    <submittedName>
        <fullName evidence="1">Uncharacterized protein</fullName>
    </submittedName>
</protein>
<organism evidence="1">
    <name type="scientific">Arundo donax</name>
    <name type="common">Giant reed</name>
    <name type="synonym">Donax arundinaceus</name>
    <dbReference type="NCBI Taxonomy" id="35708"/>
    <lineage>
        <taxon>Eukaryota</taxon>
        <taxon>Viridiplantae</taxon>
        <taxon>Streptophyta</taxon>
        <taxon>Embryophyta</taxon>
        <taxon>Tracheophyta</taxon>
        <taxon>Spermatophyta</taxon>
        <taxon>Magnoliopsida</taxon>
        <taxon>Liliopsida</taxon>
        <taxon>Poales</taxon>
        <taxon>Poaceae</taxon>
        <taxon>PACMAD clade</taxon>
        <taxon>Arundinoideae</taxon>
        <taxon>Arundineae</taxon>
        <taxon>Arundo</taxon>
    </lineage>
</organism>
<name>A0A0A9A3W1_ARUDO</name>
<sequence>MVTFKSKNKILSVDVSSPRLHQSFIQESTSIRLHIGYRYSVRYTCASIF</sequence>
<dbReference type="EMBL" id="GBRH01254210">
    <property type="protein sequence ID" value="JAD43685.1"/>
    <property type="molecule type" value="Transcribed_RNA"/>
</dbReference>
<accession>A0A0A9A3W1</accession>
<reference evidence="1" key="1">
    <citation type="submission" date="2014-09" db="EMBL/GenBank/DDBJ databases">
        <authorList>
            <person name="Magalhaes I.L.F."/>
            <person name="Oliveira U."/>
            <person name="Santos F.R."/>
            <person name="Vidigal T.H.D.A."/>
            <person name="Brescovit A.D."/>
            <person name="Santos A.J."/>
        </authorList>
    </citation>
    <scope>NUCLEOTIDE SEQUENCE</scope>
    <source>
        <tissue evidence="1">Shoot tissue taken approximately 20 cm above the soil surface</tissue>
    </source>
</reference>
<reference evidence="1" key="2">
    <citation type="journal article" date="2015" name="Data Brief">
        <title>Shoot transcriptome of the giant reed, Arundo donax.</title>
        <authorList>
            <person name="Barrero R.A."/>
            <person name="Guerrero F.D."/>
            <person name="Moolhuijzen P."/>
            <person name="Goolsby J.A."/>
            <person name="Tidwell J."/>
            <person name="Bellgard S.E."/>
            <person name="Bellgard M.I."/>
        </authorList>
    </citation>
    <scope>NUCLEOTIDE SEQUENCE</scope>
    <source>
        <tissue evidence="1">Shoot tissue taken approximately 20 cm above the soil surface</tissue>
    </source>
</reference>
<dbReference type="AlphaFoldDB" id="A0A0A9A3W1"/>
<evidence type="ECO:0000313" key="1">
    <source>
        <dbReference type="EMBL" id="JAD43685.1"/>
    </source>
</evidence>